<keyword evidence="5" id="KW-1185">Reference proteome</keyword>
<evidence type="ECO:0000256" key="1">
    <source>
        <dbReference type="ARBA" id="ARBA00023125"/>
    </source>
</evidence>
<evidence type="ECO:0000256" key="2">
    <source>
        <dbReference type="PROSITE-ProRule" id="PRU00335"/>
    </source>
</evidence>
<evidence type="ECO:0000313" key="5">
    <source>
        <dbReference type="Proteomes" id="UP001500469"/>
    </source>
</evidence>
<comment type="caution">
    <text evidence="4">The sequence shown here is derived from an EMBL/GenBank/DDBJ whole genome shotgun (WGS) entry which is preliminary data.</text>
</comment>
<dbReference type="InterPro" id="IPR001647">
    <property type="entry name" value="HTH_TetR"/>
</dbReference>
<evidence type="ECO:0000313" key="4">
    <source>
        <dbReference type="EMBL" id="GAA0879240.1"/>
    </source>
</evidence>
<feature type="DNA-binding region" description="H-T-H motif" evidence="2">
    <location>
        <begin position="30"/>
        <end position="49"/>
    </location>
</feature>
<dbReference type="Pfam" id="PF00440">
    <property type="entry name" value="TetR_N"/>
    <property type="match status" value="1"/>
</dbReference>
<dbReference type="InterPro" id="IPR009057">
    <property type="entry name" value="Homeodomain-like_sf"/>
</dbReference>
<dbReference type="RefSeq" id="WP_343851445.1">
    <property type="nucleotide sequence ID" value="NZ_BAAAFI010000010.1"/>
</dbReference>
<gene>
    <name evidence="4" type="ORF">GCM10009119_22080</name>
</gene>
<dbReference type="PRINTS" id="PR00455">
    <property type="entry name" value="HTHTETR"/>
</dbReference>
<keyword evidence="1 2" id="KW-0238">DNA-binding</keyword>
<dbReference type="Pfam" id="PF13972">
    <property type="entry name" value="TetR"/>
    <property type="match status" value="1"/>
</dbReference>
<dbReference type="EMBL" id="BAAAFI010000010">
    <property type="protein sequence ID" value="GAA0879240.1"/>
    <property type="molecule type" value="Genomic_DNA"/>
</dbReference>
<organism evidence="4 5">
    <name type="scientific">Algoriphagus jejuensis</name>
    <dbReference type="NCBI Taxonomy" id="419934"/>
    <lineage>
        <taxon>Bacteria</taxon>
        <taxon>Pseudomonadati</taxon>
        <taxon>Bacteroidota</taxon>
        <taxon>Cytophagia</taxon>
        <taxon>Cytophagales</taxon>
        <taxon>Cyclobacteriaceae</taxon>
        <taxon>Algoriphagus</taxon>
    </lineage>
</organism>
<dbReference type="PROSITE" id="PS50977">
    <property type="entry name" value="HTH_TETR_2"/>
    <property type="match status" value="1"/>
</dbReference>
<name>A0ABN1N0A7_9BACT</name>
<dbReference type="SUPFAM" id="SSF46689">
    <property type="entry name" value="Homeodomain-like"/>
    <property type="match status" value="1"/>
</dbReference>
<feature type="domain" description="HTH tetR-type" evidence="3">
    <location>
        <begin position="7"/>
        <end position="67"/>
    </location>
</feature>
<dbReference type="InterPro" id="IPR025722">
    <property type="entry name" value="TetR"/>
</dbReference>
<reference evidence="4 5" key="1">
    <citation type="journal article" date="2019" name="Int. J. Syst. Evol. Microbiol.">
        <title>The Global Catalogue of Microorganisms (GCM) 10K type strain sequencing project: providing services to taxonomists for standard genome sequencing and annotation.</title>
        <authorList>
            <consortium name="The Broad Institute Genomics Platform"/>
            <consortium name="The Broad Institute Genome Sequencing Center for Infectious Disease"/>
            <person name="Wu L."/>
            <person name="Ma J."/>
        </authorList>
    </citation>
    <scope>NUCLEOTIDE SEQUENCE [LARGE SCALE GENOMIC DNA]</scope>
    <source>
        <strain evidence="4 5">JCM 16112</strain>
    </source>
</reference>
<protein>
    <recommendedName>
        <fullName evidence="3">HTH tetR-type domain-containing protein</fullName>
    </recommendedName>
</protein>
<evidence type="ECO:0000259" key="3">
    <source>
        <dbReference type="PROSITE" id="PS50977"/>
    </source>
</evidence>
<accession>A0ABN1N0A7</accession>
<dbReference type="Proteomes" id="UP001500469">
    <property type="component" value="Unassembled WGS sequence"/>
</dbReference>
<dbReference type="Gene3D" id="1.10.357.10">
    <property type="entry name" value="Tetracycline Repressor, domain 2"/>
    <property type="match status" value="1"/>
</dbReference>
<sequence>MIKPNKPKTKDKILSVAIRMFNEAGIQGITSRHIAAEMGISHGNLDYHYHTKEDLLLAIYDKMRDEASETYSVREPNSSSLQHFQHMVSGLEEFQYRYRFFNLDVLEISRSFPEVNKKIQETLILRKQQAQQLFEEFLEDGYVSFPDEDVMERILHTIRMVITFWLSQMEVISPYRFRQKGEMVRLVWNTILPYLTPAGREEYERILDLAASETAGKS</sequence>
<proteinExistence type="predicted"/>
<dbReference type="PANTHER" id="PTHR43479:SF12">
    <property type="entry name" value="TRANSCRIPTIONAL REGULATORY PROTEIN"/>
    <property type="match status" value="1"/>
</dbReference>
<dbReference type="InterPro" id="IPR050624">
    <property type="entry name" value="HTH-type_Tx_Regulator"/>
</dbReference>
<dbReference type="PANTHER" id="PTHR43479">
    <property type="entry name" value="ACREF/ENVCD OPERON REPRESSOR-RELATED"/>
    <property type="match status" value="1"/>
</dbReference>